<keyword evidence="1" id="KW-1133">Transmembrane helix</keyword>
<feature type="transmembrane region" description="Helical" evidence="1">
    <location>
        <begin position="386"/>
        <end position="404"/>
    </location>
</feature>
<name>A0A8J3N2T9_9CHLR</name>
<feature type="transmembrane region" description="Helical" evidence="1">
    <location>
        <begin position="248"/>
        <end position="269"/>
    </location>
</feature>
<comment type="caution">
    <text evidence="2">The sequence shown here is derived from an EMBL/GenBank/DDBJ whole genome shotgun (WGS) entry which is preliminary data.</text>
</comment>
<dbReference type="AlphaFoldDB" id="A0A8J3N2T9"/>
<feature type="transmembrane region" description="Helical" evidence="1">
    <location>
        <begin position="319"/>
        <end position="340"/>
    </location>
</feature>
<evidence type="ECO:0000313" key="2">
    <source>
        <dbReference type="EMBL" id="GHO96247.1"/>
    </source>
</evidence>
<feature type="transmembrane region" description="Helical" evidence="1">
    <location>
        <begin position="160"/>
        <end position="181"/>
    </location>
</feature>
<evidence type="ECO:0008006" key="4">
    <source>
        <dbReference type="Google" id="ProtNLM"/>
    </source>
</evidence>
<dbReference type="EMBL" id="BNJK01000001">
    <property type="protein sequence ID" value="GHO96247.1"/>
    <property type="molecule type" value="Genomic_DNA"/>
</dbReference>
<feature type="transmembrane region" description="Helical" evidence="1">
    <location>
        <begin position="346"/>
        <end position="379"/>
    </location>
</feature>
<sequence length="459" mass="50691">MRYFWLDIVLLLLVGAALYYGSFWKSLDVHSAAAQQTDVARYACYTVTFWQGYAGLSELPTQQCAFITHPTSTTPILSSISVLKKLTALGAPAWLTDFVATQSPTQPLHALPSEYPLIVMVPFSLAGLAPPIYYQLAFAVVMLVLMAMIYLVLLRFAGRWTACAFLLLLLVGGWGTALGRFDLFPAVLTLCALLCAERARWNYAFALLALAALSKIYPVLLVPAFLIAQQREYTGKWFSWRRWLAPGLFLALCIGVSAVSLLLSVAGTLAPLSYFGNRPIQVESVSSSLLWLAHTLGGYPLTFGFSFGSRNMFSPLSSLVATGGTVLLVVGLLYTLWLQWRGKITLALSSLLILLIIIYTGKVFSAQYLIWIAPIIAYVSRGERRWLLGWGSVSLVTTLIYPFLYERPNFPFGPYLPDFYLTVFVRNALFSIFLATLFYVVSRRPAAFGKSSSAAETGS</sequence>
<feature type="transmembrane region" description="Helical" evidence="1">
    <location>
        <begin position="5"/>
        <end position="22"/>
    </location>
</feature>
<evidence type="ECO:0000256" key="1">
    <source>
        <dbReference type="SAM" id="Phobius"/>
    </source>
</evidence>
<evidence type="ECO:0000313" key="3">
    <source>
        <dbReference type="Proteomes" id="UP000597444"/>
    </source>
</evidence>
<feature type="transmembrane region" description="Helical" evidence="1">
    <location>
        <begin position="201"/>
        <end position="227"/>
    </location>
</feature>
<gene>
    <name evidence="2" type="ORF">KSF_062950</name>
</gene>
<keyword evidence="3" id="KW-1185">Reference proteome</keyword>
<feature type="transmembrane region" description="Helical" evidence="1">
    <location>
        <begin position="132"/>
        <end position="153"/>
    </location>
</feature>
<keyword evidence="1" id="KW-0472">Membrane</keyword>
<dbReference type="Proteomes" id="UP000597444">
    <property type="component" value="Unassembled WGS sequence"/>
</dbReference>
<feature type="transmembrane region" description="Helical" evidence="1">
    <location>
        <begin position="419"/>
        <end position="441"/>
    </location>
</feature>
<proteinExistence type="predicted"/>
<feature type="transmembrane region" description="Helical" evidence="1">
    <location>
        <begin position="289"/>
        <end position="307"/>
    </location>
</feature>
<protein>
    <recommendedName>
        <fullName evidence="4">DUF2029 domain-containing protein</fullName>
    </recommendedName>
</protein>
<keyword evidence="1" id="KW-0812">Transmembrane</keyword>
<reference evidence="2" key="1">
    <citation type="submission" date="2020-10" db="EMBL/GenBank/DDBJ databases">
        <title>Taxonomic study of unclassified bacteria belonging to the class Ktedonobacteria.</title>
        <authorList>
            <person name="Yabe S."/>
            <person name="Wang C.M."/>
            <person name="Zheng Y."/>
            <person name="Sakai Y."/>
            <person name="Cavaletti L."/>
            <person name="Monciardini P."/>
            <person name="Donadio S."/>
        </authorList>
    </citation>
    <scope>NUCLEOTIDE SEQUENCE</scope>
    <source>
        <strain evidence="2">ID150040</strain>
    </source>
</reference>
<organism evidence="2 3">
    <name type="scientific">Reticulibacter mediterranei</name>
    <dbReference type="NCBI Taxonomy" id="2778369"/>
    <lineage>
        <taxon>Bacteria</taxon>
        <taxon>Bacillati</taxon>
        <taxon>Chloroflexota</taxon>
        <taxon>Ktedonobacteria</taxon>
        <taxon>Ktedonobacterales</taxon>
        <taxon>Reticulibacteraceae</taxon>
        <taxon>Reticulibacter</taxon>
    </lineage>
</organism>
<accession>A0A8J3N2T9</accession>